<name>A0A420MDV4_FUSOX</name>
<dbReference type="VEuPathDB" id="FungiDB:FOC4_g10004988"/>
<dbReference type="VEuPathDB" id="FungiDB:FOIG_10075"/>
<accession>A0A420MDV4</accession>
<evidence type="ECO:0000313" key="2">
    <source>
        <dbReference type="EMBL" id="RKK66233.1"/>
    </source>
</evidence>
<dbReference type="AlphaFoldDB" id="A0A420MDV4"/>
<evidence type="ECO:0000313" key="3">
    <source>
        <dbReference type="Proteomes" id="UP000285084"/>
    </source>
</evidence>
<protein>
    <submittedName>
        <fullName evidence="2">Uncharacterized protein</fullName>
    </submittedName>
</protein>
<feature type="compositionally biased region" description="Basic and acidic residues" evidence="1">
    <location>
        <begin position="381"/>
        <end position="393"/>
    </location>
</feature>
<dbReference type="EMBL" id="MRCX01000314">
    <property type="protein sequence ID" value="RKK66233.1"/>
    <property type="molecule type" value="Genomic_DNA"/>
</dbReference>
<comment type="caution">
    <text evidence="2">The sequence shown here is derived from an EMBL/GenBank/DDBJ whole genome shotgun (WGS) entry which is preliminary data.</text>
</comment>
<sequence length="439" mass="49886">MTVSCPATSILELLTHPNPSVSHQIPKSKTNSRSPHYYWPRQIKRWEELENVNILKDVFGGVLLKEACRRGRTLDPYPRLHSQADCVIRNEDDTRDLINKWNKSIVTAALDPIQDLFHPVIWSKGDPPLGKEAFLSPPQEHGKQRHQPVRKQSSKTTHTRLQSLSRLQPDSGSIASSPISSKAGDTTISTRQERFPKEYKISTKWKSERIFKGGLLDDSGGFVRGKTSDNSAWPIRQAYTYCIQHMCRYGCILTAEEAFIFRIMPREDKSSESSSNHGYSIFHLLTRLANNSQNINLLRNELINNGLMEYVSIPWENYSQGQRRSLDVWTVNLALWFMHILAGNNFEVEWSYVDLTAETLVASQPVDADDQPKAISSSTAHSDDDGQHGRGQDDNGSVTSNESEVTEILNSSLSKRKRDSDDDSDFEDIHHSFTKRQFV</sequence>
<organism evidence="2 3">
    <name type="scientific">Fusarium oxysporum</name>
    <name type="common">Fusarium vascular wilt</name>
    <dbReference type="NCBI Taxonomy" id="5507"/>
    <lineage>
        <taxon>Eukaryota</taxon>
        <taxon>Fungi</taxon>
        <taxon>Dikarya</taxon>
        <taxon>Ascomycota</taxon>
        <taxon>Pezizomycotina</taxon>
        <taxon>Sordariomycetes</taxon>
        <taxon>Hypocreomycetidae</taxon>
        <taxon>Hypocreales</taxon>
        <taxon>Nectriaceae</taxon>
        <taxon>Fusarium</taxon>
        <taxon>Fusarium oxysporum species complex</taxon>
    </lineage>
</organism>
<gene>
    <name evidence="2" type="ORF">BFJ69_g15594</name>
</gene>
<feature type="region of interest" description="Disordered" evidence="1">
    <location>
        <begin position="128"/>
        <end position="191"/>
    </location>
</feature>
<feature type="compositionally biased region" description="Low complexity" evidence="1">
    <location>
        <begin position="171"/>
        <end position="184"/>
    </location>
</feature>
<feature type="compositionally biased region" description="Polar residues" evidence="1">
    <location>
        <begin position="154"/>
        <end position="170"/>
    </location>
</feature>
<dbReference type="Proteomes" id="UP000285084">
    <property type="component" value="Unassembled WGS sequence"/>
</dbReference>
<proteinExistence type="predicted"/>
<reference evidence="2 3" key="1">
    <citation type="journal article" date="2018" name="Sci. Rep.">
        <title>Characterisation of pathogen-specific regions and novel effector candidates in Fusarium oxysporum f. sp. cepae.</title>
        <authorList>
            <person name="Armitage A.D."/>
            <person name="Taylor A."/>
            <person name="Sobczyk M.K."/>
            <person name="Baxter L."/>
            <person name="Greenfield B.P."/>
            <person name="Bates H.J."/>
            <person name="Wilson F."/>
            <person name="Jackson A.C."/>
            <person name="Ott S."/>
            <person name="Harrison R.J."/>
            <person name="Clarkson J.P."/>
        </authorList>
    </citation>
    <scope>NUCLEOTIDE SEQUENCE [LARGE SCALE GENOMIC DNA]</scope>
    <source>
        <strain evidence="2 3">Fo_A13</strain>
    </source>
</reference>
<feature type="region of interest" description="Disordered" evidence="1">
    <location>
        <begin position="366"/>
        <end position="439"/>
    </location>
</feature>
<evidence type="ECO:0000256" key="1">
    <source>
        <dbReference type="SAM" id="MobiDB-lite"/>
    </source>
</evidence>
<feature type="compositionally biased region" description="Basic residues" evidence="1">
    <location>
        <begin position="143"/>
        <end position="153"/>
    </location>
</feature>